<dbReference type="Proteomes" id="UP000007148">
    <property type="component" value="Unassembled WGS sequence"/>
</dbReference>
<keyword evidence="4" id="KW-1000">Mitochondrion outer membrane</keyword>
<dbReference type="OrthoDB" id="9984778at2759"/>
<evidence type="ECO:0000256" key="8">
    <source>
        <dbReference type="ARBA" id="ARBA00023128"/>
    </source>
</evidence>
<dbReference type="Gene3D" id="3.40.50.300">
    <property type="entry name" value="P-loop containing nucleotide triphosphate hydrolases"/>
    <property type="match status" value="1"/>
</dbReference>
<dbReference type="eggNOG" id="KOG0448">
    <property type="taxonomic scope" value="Eukaryota"/>
</dbReference>
<evidence type="ECO:0000256" key="6">
    <source>
        <dbReference type="ARBA" id="ARBA00022989"/>
    </source>
</evidence>
<dbReference type="InParanoid" id="G4TM26"/>
<keyword evidence="14" id="KW-1185">Reference proteome</keyword>
<dbReference type="InterPro" id="IPR027094">
    <property type="entry name" value="Mitofusin_fam"/>
</dbReference>
<comment type="catalytic activity">
    <reaction evidence="11">
        <text>GTP + H2O = GDP + phosphate + H(+)</text>
        <dbReference type="Rhea" id="RHEA:19669"/>
        <dbReference type="ChEBI" id="CHEBI:15377"/>
        <dbReference type="ChEBI" id="CHEBI:15378"/>
        <dbReference type="ChEBI" id="CHEBI:37565"/>
        <dbReference type="ChEBI" id="CHEBI:43474"/>
        <dbReference type="ChEBI" id="CHEBI:58189"/>
    </reaction>
</comment>
<dbReference type="PANTHER" id="PTHR10465:SF0">
    <property type="entry name" value="SARCALUMENIN"/>
    <property type="match status" value="1"/>
</dbReference>
<evidence type="ECO:0000313" key="14">
    <source>
        <dbReference type="Proteomes" id="UP000007148"/>
    </source>
</evidence>
<dbReference type="PANTHER" id="PTHR10465">
    <property type="entry name" value="TRANSMEMBRANE GTPASE FZO1"/>
    <property type="match status" value="1"/>
</dbReference>
<evidence type="ECO:0000256" key="4">
    <source>
        <dbReference type="ARBA" id="ARBA00022787"/>
    </source>
</evidence>
<keyword evidence="6" id="KW-1133">Transmembrane helix</keyword>
<accession>G4TM26</accession>
<evidence type="ECO:0000256" key="11">
    <source>
        <dbReference type="ARBA" id="ARBA00048548"/>
    </source>
</evidence>
<keyword evidence="3" id="KW-0547">Nucleotide-binding</keyword>
<evidence type="ECO:0000259" key="12">
    <source>
        <dbReference type="PROSITE" id="PS51718"/>
    </source>
</evidence>
<dbReference type="STRING" id="1109443.G4TM26"/>
<organism evidence="13 14">
    <name type="scientific">Serendipita indica (strain DSM 11827)</name>
    <name type="common">Root endophyte fungus</name>
    <name type="synonym">Piriformospora indica</name>
    <dbReference type="NCBI Taxonomy" id="1109443"/>
    <lineage>
        <taxon>Eukaryota</taxon>
        <taxon>Fungi</taxon>
        <taxon>Dikarya</taxon>
        <taxon>Basidiomycota</taxon>
        <taxon>Agaricomycotina</taxon>
        <taxon>Agaricomycetes</taxon>
        <taxon>Sebacinales</taxon>
        <taxon>Serendipitaceae</taxon>
        <taxon>Serendipita</taxon>
    </lineage>
</organism>
<evidence type="ECO:0000256" key="10">
    <source>
        <dbReference type="ARBA" id="ARBA00023136"/>
    </source>
</evidence>
<dbReference type="PROSITE" id="PS51718">
    <property type="entry name" value="G_DYNAMIN_2"/>
    <property type="match status" value="1"/>
</dbReference>
<keyword evidence="7" id="KW-0175">Coiled coil</keyword>
<dbReference type="FunFam" id="3.40.50.300:FF:000638">
    <property type="entry name" value="Transmembrane GTPase Fzo1, putative"/>
    <property type="match status" value="1"/>
</dbReference>
<dbReference type="GO" id="GO:0005525">
    <property type="term" value="F:GTP binding"/>
    <property type="evidence" value="ECO:0007669"/>
    <property type="project" value="UniProtKB-KW"/>
</dbReference>
<keyword evidence="2" id="KW-0812">Transmembrane</keyword>
<dbReference type="InterPro" id="IPR030381">
    <property type="entry name" value="G_DYNAMIN_dom"/>
</dbReference>
<comment type="caution">
    <text evidence="13">The sequence shown here is derived from an EMBL/GenBank/DDBJ whole genome shotgun (WGS) entry which is preliminary data.</text>
</comment>
<evidence type="ECO:0000256" key="5">
    <source>
        <dbReference type="ARBA" id="ARBA00022801"/>
    </source>
</evidence>
<dbReference type="EMBL" id="CAFZ01000160">
    <property type="protein sequence ID" value="CCA72369.1"/>
    <property type="molecule type" value="Genomic_DNA"/>
</dbReference>
<protein>
    <submittedName>
        <fullName evidence="13">Related to GTP-binding protein FZO1, required for biogenesis of mitochondria</fullName>
    </submittedName>
</protein>
<dbReference type="OMA" id="RCERMIL"/>
<dbReference type="InterPro" id="IPR045063">
    <property type="entry name" value="Dynamin_N"/>
</dbReference>
<dbReference type="InterPro" id="IPR027417">
    <property type="entry name" value="P-loop_NTPase"/>
</dbReference>
<keyword evidence="10" id="KW-0472">Membrane</keyword>
<gene>
    <name evidence="13" type="ORF">PIIN_06303</name>
</gene>
<feature type="domain" description="Dynamin-type G" evidence="12">
    <location>
        <begin position="208"/>
        <end position="479"/>
    </location>
</feature>
<keyword evidence="9" id="KW-0342">GTP-binding</keyword>
<evidence type="ECO:0000256" key="9">
    <source>
        <dbReference type="ARBA" id="ARBA00023134"/>
    </source>
</evidence>
<evidence type="ECO:0000256" key="7">
    <source>
        <dbReference type="ARBA" id="ARBA00023054"/>
    </source>
</evidence>
<dbReference type="HOGENOM" id="CLU_011752_0_0_1"/>
<keyword evidence="5" id="KW-0378">Hydrolase</keyword>
<reference evidence="13 14" key="1">
    <citation type="journal article" date="2011" name="PLoS Pathog.">
        <title>Endophytic Life Strategies Decoded by Genome and Transcriptome Analyses of the Mutualistic Root Symbiont Piriformospora indica.</title>
        <authorList>
            <person name="Zuccaro A."/>
            <person name="Lahrmann U."/>
            <person name="Guldener U."/>
            <person name="Langen G."/>
            <person name="Pfiffi S."/>
            <person name="Biedenkopf D."/>
            <person name="Wong P."/>
            <person name="Samans B."/>
            <person name="Grimm C."/>
            <person name="Basiewicz M."/>
            <person name="Murat C."/>
            <person name="Martin F."/>
            <person name="Kogel K.H."/>
        </authorList>
    </citation>
    <scope>NUCLEOTIDE SEQUENCE [LARGE SCALE GENOMIC DNA]</scope>
    <source>
        <strain evidence="13 14">DSM 11827</strain>
    </source>
</reference>
<dbReference type="SUPFAM" id="SSF52540">
    <property type="entry name" value="P-loop containing nucleoside triphosphate hydrolases"/>
    <property type="match status" value="1"/>
</dbReference>
<keyword evidence="8" id="KW-0496">Mitochondrion</keyword>
<dbReference type="GO" id="GO:0051646">
    <property type="term" value="P:mitochondrion localization"/>
    <property type="evidence" value="ECO:0007669"/>
    <property type="project" value="TreeGrafter"/>
</dbReference>
<comment type="subcellular location">
    <subcellularLocation>
        <location evidence="1">Mitochondrion outer membrane</location>
        <topology evidence="1">Multi-pass membrane protein</topology>
    </subcellularLocation>
</comment>
<dbReference type="AlphaFoldDB" id="G4TM26"/>
<evidence type="ECO:0000256" key="1">
    <source>
        <dbReference type="ARBA" id="ARBA00004374"/>
    </source>
</evidence>
<dbReference type="GO" id="GO:0005741">
    <property type="term" value="C:mitochondrial outer membrane"/>
    <property type="evidence" value="ECO:0007669"/>
    <property type="project" value="UniProtKB-SubCell"/>
</dbReference>
<dbReference type="GO" id="GO:0003924">
    <property type="term" value="F:GTPase activity"/>
    <property type="evidence" value="ECO:0007669"/>
    <property type="project" value="InterPro"/>
</dbReference>
<name>G4TM26_SERID</name>
<dbReference type="GO" id="GO:0008053">
    <property type="term" value="P:mitochondrial fusion"/>
    <property type="evidence" value="ECO:0007669"/>
    <property type="project" value="TreeGrafter"/>
</dbReference>
<evidence type="ECO:0000256" key="2">
    <source>
        <dbReference type="ARBA" id="ARBA00022692"/>
    </source>
</evidence>
<evidence type="ECO:0000256" key="3">
    <source>
        <dbReference type="ARBA" id="ARBA00022741"/>
    </source>
</evidence>
<proteinExistence type="predicted"/>
<dbReference type="FunCoup" id="G4TM26">
    <property type="interactions" value="44"/>
</dbReference>
<evidence type="ECO:0000313" key="13">
    <source>
        <dbReference type="EMBL" id="CCA72369.1"/>
    </source>
</evidence>
<dbReference type="Pfam" id="PF00350">
    <property type="entry name" value="Dynamin_N"/>
    <property type="match status" value="1"/>
</dbReference>
<sequence>MAQTYVPQQPVAQAGSDSVQDRIENGENIEDVQQAYVQLQTRLVGAVDATKDILSSIKDFNKSSWIVRYPTLAESSSPSSDSTKNAPAVGRGMRRALSFADDPSSSREVVIRPGMHRSMTLAAVSENEEAQHDHQPQFGDALTEEPDPTLLPPSSNFNLLKLDLKLGPTGTTPAFLINQLEKTSIANLIEERIDSTLNHMDNLKARAEDTSSKILVTGDLNAGKSTFVNALLRREVMPVDQQPCTAMFCEVHDAADNDGKEEVHLVKDGVRYERTDDSTFIRASLSDLESLVVEPENAQRVLKLYVNDARNPSESLLHNGIADIALIDAPGLNRDSLKTTAVFARQEEIDVVVFVVSAENHFTLSAKEFLWNASNEKAYIFIVVNRFDQIRDKARCKRLVLDQIKQLSPRTYEDAEDLVHFVDSSSALHSTSVNGAFDKLESDLRSFVLVKRSKSKLQPVVTYLDNVLADVSLLASSNAILAESERDLARAALEVARPILEKMKASREGLEDGLENVEDDGATKARTRTRDRLNNALDRVGTGNLAEEGAISMPEYPGLLGVLEYTRDVKKALLASLDLSVKLAEDEARLITSAGVAKIQDMEEVYLPEGVERSRRVFMPSAMFSLRAAKKAKRNSGTLVVGGIHGLGIGLAQRPEMLDVSFLDIMDLQHRLSTHLKGSDESKSGLDSNDAAAGALSLASLGVGALTLASGKAVGLRGAFEGLVRITDLFGNETARKWAAPVLGAFTIGLTVYFVLELPSTIPKNVGRRIKASLIRGEEGQEEELKFVNAHATRISRETRKVLRLASWDLRERFRGAMEERQQEVKANEEQERRAIKAFEFFEAMTGKAADVSELVHS</sequence>